<dbReference type="AlphaFoldDB" id="X1EWI4"/>
<evidence type="ECO:0000256" key="1">
    <source>
        <dbReference type="ARBA" id="ARBA00001966"/>
    </source>
</evidence>
<evidence type="ECO:0000313" key="7">
    <source>
        <dbReference type="EMBL" id="GAH24680.1"/>
    </source>
</evidence>
<evidence type="ECO:0000259" key="6">
    <source>
        <dbReference type="PROSITE" id="PS51918"/>
    </source>
</evidence>
<keyword evidence="3" id="KW-0479">Metal-binding</keyword>
<proteinExistence type="predicted"/>
<evidence type="ECO:0000256" key="5">
    <source>
        <dbReference type="ARBA" id="ARBA00023014"/>
    </source>
</evidence>
<comment type="caution">
    <text evidence="7">The sequence shown here is derived from an EMBL/GenBank/DDBJ whole genome shotgun (WGS) entry which is preliminary data.</text>
</comment>
<keyword evidence="5" id="KW-0411">Iron-sulfur</keyword>
<dbReference type="SFLD" id="SFLDS00029">
    <property type="entry name" value="Radical_SAM"/>
    <property type="match status" value="1"/>
</dbReference>
<evidence type="ECO:0000256" key="2">
    <source>
        <dbReference type="ARBA" id="ARBA00022691"/>
    </source>
</evidence>
<dbReference type="PANTHER" id="PTHR43409:SF7">
    <property type="entry name" value="BLL1977 PROTEIN"/>
    <property type="match status" value="1"/>
</dbReference>
<protein>
    <recommendedName>
        <fullName evidence="6">Radical SAM core domain-containing protein</fullName>
    </recommendedName>
</protein>
<dbReference type="InterPro" id="IPR007197">
    <property type="entry name" value="rSAM"/>
</dbReference>
<feature type="non-terminal residue" evidence="7">
    <location>
        <position position="1"/>
    </location>
</feature>
<accession>X1EWI4</accession>
<dbReference type="SUPFAM" id="SSF102114">
    <property type="entry name" value="Radical SAM enzymes"/>
    <property type="match status" value="1"/>
</dbReference>
<sequence>AREILRYYDFIDAVIRYDGELAFSKYVAAAPLGSIENLVYRDSHEVKENPIKLPCLDELPVPDRDLLDMEVYFKNSKDPKYPICDPFQRPMNIYSQKGCMWRSQEGGGCVFCSVPYYDLRLREPKLVWDEISSLVEKYQADFIWDPSDNLVGDKEWFKAFCAAKPNGLKIHYTNYVDAEDIDEEVAKLLAESGCVSVFVGMETGDPKMLESMNKRSTLEDNMRAMELLQKYRIGVIAGVVVGVQGESKESLERTVEFLKKLTEFDNFDRFEWGSLIPFPGSKANRMLREHPDLKEKYKDFGNEKYLFQLVCMIQDWHRYYCEIDFNDILEFSYIRIWPPWRRKN</sequence>
<reference evidence="7" key="1">
    <citation type="journal article" date="2014" name="Front. Microbiol.">
        <title>High frequency of phylogenetically diverse reductive dehalogenase-homologous genes in deep subseafloor sedimentary metagenomes.</title>
        <authorList>
            <person name="Kawai M."/>
            <person name="Futagami T."/>
            <person name="Toyoda A."/>
            <person name="Takaki Y."/>
            <person name="Nishi S."/>
            <person name="Hori S."/>
            <person name="Arai W."/>
            <person name="Tsubouchi T."/>
            <person name="Morono Y."/>
            <person name="Uchiyama I."/>
            <person name="Ito T."/>
            <person name="Fujiyama A."/>
            <person name="Inagaki F."/>
            <person name="Takami H."/>
        </authorList>
    </citation>
    <scope>NUCLEOTIDE SEQUENCE</scope>
    <source>
        <strain evidence="7">Expedition CK06-06</strain>
    </source>
</reference>
<dbReference type="GO" id="GO:0003824">
    <property type="term" value="F:catalytic activity"/>
    <property type="evidence" value="ECO:0007669"/>
    <property type="project" value="InterPro"/>
</dbReference>
<gene>
    <name evidence="7" type="ORF">S03H2_02332</name>
</gene>
<organism evidence="7">
    <name type="scientific">marine sediment metagenome</name>
    <dbReference type="NCBI Taxonomy" id="412755"/>
    <lineage>
        <taxon>unclassified sequences</taxon>
        <taxon>metagenomes</taxon>
        <taxon>ecological metagenomes</taxon>
    </lineage>
</organism>
<keyword evidence="4" id="KW-0408">Iron</keyword>
<keyword evidence="2" id="KW-0949">S-adenosyl-L-methionine</keyword>
<feature type="domain" description="Radical SAM core" evidence="6">
    <location>
        <begin position="85"/>
        <end position="318"/>
    </location>
</feature>
<dbReference type="SFLD" id="SFLDG01082">
    <property type="entry name" value="B12-binding_domain_containing"/>
    <property type="match status" value="1"/>
</dbReference>
<evidence type="ECO:0000256" key="4">
    <source>
        <dbReference type="ARBA" id="ARBA00023004"/>
    </source>
</evidence>
<dbReference type="SMART" id="SM00729">
    <property type="entry name" value="Elp3"/>
    <property type="match status" value="1"/>
</dbReference>
<comment type="cofactor">
    <cofactor evidence="1">
        <name>[4Fe-4S] cluster</name>
        <dbReference type="ChEBI" id="CHEBI:49883"/>
    </cofactor>
</comment>
<dbReference type="Gene3D" id="3.80.30.20">
    <property type="entry name" value="tm_1862 like domain"/>
    <property type="match status" value="1"/>
</dbReference>
<name>X1EWI4_9ZZZZ</name>
<dbReference type="GO" id="GO:0046872">
    <property type="term" value="F:metal ion binding"/>
    <property type="evidence" value="ECO:0007669"/>
    <property type="project" value="UniProtKB-KW"/>
</dbReference>
<dbReference type="GO" id="GO:0005829">
    <property type="term" value="C:cytosol"/>
    <property type="evidence" value="ECO:0007669"/>
    <property type="project" value="TreeGrafter"/>
</dbReference>
<dbReference type="PANTHER" id="PTHR43409">
    <property type="entry name" value="ANAEROBIC MAGNESIUM-PROTOPORPHYRIN IX MONOMETHYL ESTER CYCLASE-RELATED"/>
    <property type="match status" value="1"/>
</dbReference>
<dbReference type="InterPro" id="IPR023404">
    <property type="entry name" value="rSAM_horseshoe"/>
</dbReference>
<evidence type="ECO:0000256" key="3">
    <source>
        <dbReference type="ARBA" id="ARBA00022723"/>
    </source>
</evidence>
<dbReference type="InterPro" id="IPR058240">
    <property type="entry name" value="rSAM_sf"/>
</dbReference>
<dbReference type="PROSITE" id="PS51918">
    <property type="entry name" value="RADICAL_SAM"/>
    <property type="match status" value="1"/>
</dbReference>
<dbReference type="InterPro" id="IPR051198">
    <property type="entry name" value="BchE-like"/>
</dbReference>
<dbReference type="Pfam" id="PF04055">
    <property type="entry name" value="Radical_SAM"/>
    <property type="match status" value="1"/>
</dbReference>
<dbReference type="GO" id="GO:0051536">
    <property type="term" value="F:iron-sulfur cluster binding"/>
    <property type="evidence" value="ECO:0007669"/>
    <property type="project" value="UniProtKB-KW"/>
</dbReference>
<dbReference type="InterPro" id="IPR006638">
    <property type="entry name" value="Elp3/MiaA/NifB-like_rSAM"/>
</dbReference>
<dbReference type="EMBL" id="BARU01000767">
    <property type="protein sequence ID" value="GAH24680.1"/>
    <property type="molecule type" value="Genomic_DNA"/>
</dbReference>